<dbReference type="PANTHER" id="PTHR42985">
    <property type="entry name" value="SODIUM-COUPLED MONOCARBOXYLATE TRANSPORTER"/>
    <property type="match status" value="1"/>
</dbReference>
<feature type="transmembrane region" description="Helical" evidence="12">
    <location>
        <begin position="322"/>
        <end position="342"/>
    </location>
</feature>
<dbReference type="EnsemblMetazoa" id="CapteT52554">
    <property type="protein sequence ID" value="CapteP52554"/>
    <property type="gene ID" value="CapteG52554"/>
</dbReference>
<keyword evidence="10" id="KW-0739">Sodium transport</keyword>
<dbReference type="EMBL" id="KB310317">
    <property type="protein sequence ID" value="ELT91924.1"/>
    <property type="molecule type" value="Genomic_DNA"/>
</dbReference>
<feature type="transmembrane region" description="Helical" evidence="12">
    <location>
        <begin position="384"/>
        <end position="405"/>
    </location>
</feature>
<accession>R7TDX9</accession>
<evidence type="ECO:0008006" key="16">
    <source>
        <dbReference type="Google" id="ProtNLM"/>
    </source>
</evidence>
<name>R7TDX9_CAPTE</name>
<evidence type="ECO:0000256" key="8">
    <source>
        <dbReference type="ARBA" id="ARBA00023065"/>
    </source>
</evidence>
<feature type="transmembrane region" description="Helical" evidence="12">
    <location>
        <begin position="277"/>
        <end position="302"/>
    </location>
</feature>
<feature type="non-terminal residue" evidence="13">
    <location>
        <position position="476"/>
    </location>
</feature>
<dbReference type="GO" id="GO:0015293">
    <property type="term" value="F:symporter activity"/>
    <property type="evidence" value="ECO:0007669"/>
    <property type="project" value="TreeGrafter"/>
</dbReference>
<feature type="transmembrane region" description="Helical" evidence="12">
    <location>
        <begin position="12"/>
        <end position="30"/>
    </location>
</feature>
<keyword evidence="4" id="KW-1003">Cell membrane</keyword>
<dbReference type="NCBIfam" id="TIGR00813">
    <property type="entry name" value="sss"/>
    <property type="match status" value="1"/>
</dbReference>
<dbReference type="InterPro" id="IPR001734">
    <property type="entry name" value="Na/solute_symporter"/>
</dbReference>
<dbReference type="OrthoDB" id="6132759at2759"/>
<dbReference type="Gene3D" id="1.20.1730.10">
    <property type="entry name" value="Sodium/glucose cotransporter"/>
    <property type="match status" value="1"/>
</dbReference>
<evidence type="ECO:0000256" key="6">
    <source>
        <dbReference type="ARBA" id="ARBA00022989"/>
    </source>
</evidence>
<keyword evidence="6 12" id="KW-1133">Transmembrane helix</keyword>
<reference evidence="15" key="1">
    <citation type="submission" date="2012-12" db="EMBL/GenBank/DDBJ databases">
        <authorList>
            <person name="Hellsten U."/>
            <person name="Grimwood J."/>
            <person name="Chapman J.A."/>
            <person name="Shapiro H."/>
            <person name="Aerts A."/>
            <person name="Otillar R.P."/>
            <person name="Terry A.Y."/>
            <person name="Boore J.L."/>
            <person name="Simakov O."/>
            <person name="Marletaz F."/>
            <person name="Cho S.-J."/>
            <person name="Edsinger-Gonzales E."/>
            <person name="Havlak P."/>
            <person name="Kuo D.-H."/>
            <person name="Larsson T."/>
            <person name="Lv J."/>
            <person name="Arendt D."/>
            <person name="Savage R."/>
            <person name="Osoegawa K."/>
            <person name="de Jong P."/>
            <person name="Lindberg D.R."/>
            <person name="Seaver E.C."/>
            <person name="Weisblat D.A."/>
            <person name="Putnam N.H."/>
            <person name="Grigoriev I.V."/>
            <person name="Rokhsar D.S."/>
        </authorList>
    </citation>
    <scope>NUCLEOTIDE SEQUENCE</scope>
    <source>
        <strain evidence="15">I ESC-2004</strain>
    </source>
</reference>
<sequence length="476" mass="51880">MSVTAFHWADYAVFALLLMLSTGIGVFFGCKDRKKVSTEEFLMAGRSMSIGPVAVSMFATLMSSVAFLGDPVEVYYYGSSYLAMIIGGTLGMIPVAHIFAPKFHEMHFLSAFELLEKSYNHKVRKAASLTQVLSMMFMMGVVLYAPALALSQASGISVTVGVIVTSIVCTFYTTFGGMKAVLWADTIQMVVMFAGLFALLICSVIAVGGFGPIWEVASRGQRLDMFIRMTPNPFERSNFWTYLVGGFFKVLIPFASTQLCIQRYCTLKTPKDTTKVVYLNIPLFLVCISTFFLVGVIMYVYWSCDPVVSKQIDRVDQMIPLLVLQVLGFMPGVPGLFIACLFSASLSTLSSGENALAANMLSDLVIPWYKRKYKKDMPDRTGTLIAKGLAVGVGVIVTGLSFIIMQMGSSMFVIANQVLGMLGGPICGLFIAALMFPRINTTGITIGFFASLSICVWWGMGAVACGPPKQTLPLRL</sequence>
<keyword evidence="8" id="KW-0406">Ion transport</keyword>
<evidence type="ECO:0000313" key="14">
    <source>
        <dbReference type="EnsemblMetazoa" id="CapteP52554"/>
    </source>
</evidence>
<dbReference type="AlphaFoldDB" id="R7TDX9"/>
<evidence type="ECO:0000313" key="13">
    <source>
        <dbReference type="EMBL" id="ELT91924.1"/>
    </source>
</evidence>
<gene>
    <name evidence="13" type="ORF">CAPTEDRAFT_52554</name>
</gene>
<dbReference type="EMBL" id="AMQN01000353">
    <property type="status" value="NOT_ANNOTATED_CDS"/>
    <property type="molecule type" value="Genomic_DNA"/>
</dbReference>
<evidence type="ECO:0000256" key="2">
    <source>
        <dbReference type="ARBA" id="ARBA00006434"/>
    </source>
</evidence>
<dbReference type="Proteomes" id="UP000014760">
    <property type="component" value="Unassembled WGS sequence"/>
</dbReference>
<keyword evidence="7" id="KW-0915">Sodium</keyword>
<comment type="subcellular location">
    <subcellularLocation>
        <location evidence="1">Cell membrane</location>
        <topology evidence="1">Multi-pass membrane protein</topology>
    </subcellularLocation>
</comment>
<evidence type="ECO:0000256" key="3">
    <source>
        <dbReference type="ARBA" id="ARBA00022448"/>
    </source>
</evidence>
<dbReference type="HOGENOM" id="CLU_018808_11_1_1"/>
<keyword evidence="3" id="KW-0813">Transport</keyword>
<evidence type="ECO:0000256" key="4">
    <source>
        <dbReference type="ARBA" id="ARBA00022475"/>
    </source>
</evidence>
<dbReference type="PANTHER" id="PTHR42985:SF40">
    <property type="entry name" value="LD47995P-RELATED"/>
    <property type="match status" value="1"/>
</dbReference>
<comment type="similarity">
    <text evidence="2 11">Belongs to the sodium:solute symporter (SSF) (TC 2.A.21) family.</text>
</comment>
<organism evidence="13">
    <name type="scientific">Capitella teleta</name>
    <name type="common">Polychaete worm</name>
    <dbReference type="NCBI Taxonomy" id="283909"/>
    <lineage>
        <taxon>Eukaryota</taxon>
        <taxon>Metazoa</taxon>
        <taxon>Spiralia</taxon>
        <taxon>Lophotrochozoa</taxon>
        <taxon>Annelida</taxon>
        <taxon>Polychaeta</taxon>
        <taxon>Sedentaria</taxon>
        <taxon>Scolecida</taxon>
        <taxon>Capitellidae</taxon>
        <taxon>Capitella</taxon>
    </lineage>
</organism>
<keyword evidence="15" id="KW-1185">Reference proteome</keyword>
<keyword evidence="5 12" id="KW-0812">Transmembrane</keyword>
<feature type="transmembrane region" description="Helical" evidence="12">
    <location>
        <begin position="126"/>
        <end position="147"/>
    </location>
</feature>
<evidence type="ECO:0000256" key="5">
    <source>
        <dbReference type="ARBA" id="ARBA00022692"/>
    </source>
</evidence>
<dbReference type="InterPro" id="IPR038377">
    <property type="entry name" value="Na/Glc_symporter_sf"/>
</dbReference>
<feature type="transmembrane region" description="Helical" evidence="12">
    <location>
        <begin position="411"/>
        <end position="436"/>
    </location>
</feature>
<dbReference type="InterPro" id="IPR051163">
    <property type="entry name" value="Sodium:Solute_Symporter_SSF"/>
</dbReference>
<reference evidence="13 15" key="2">
    <citation type="journal article" date="2013" name="Nature">
        <title>Insights into bilaterian evolution from three spiralian genomes.</title>
        <authorList>
            <person name="Simakov O."/>
            <person name="Marletaz F."/>
            <person name="Cho S.J."/>
            <person name="Edsinger-Gonzales E."/>
            <person name="Havlak P."/>
            <person name="Hellsten U."/>
            <person name="Kuo D.H."/>
            <person name="Larsson T."/>
            <person name="Lv J."/>
            <person name="Arendt D."/>
            <person name="Savage R."/>
            <person name="Osoegawa K."/>
            <person name="de Jong P."/>
            <person name="Grimwood J."/>
            <person name="Chapman J.A."/>
            <person name="Shapiro H."/>
            <person name="Aerts A."/>
            <person name="Otillar R.P."/>
            <person name="Terry A.Y."/>
            <person name="Boore J.L."/>
            <person name="Grigoriev I.V."/>
            <person name="Lindberg D.R."/>
            <person name="Seaver E.C."/>
            <person name="Weisblat D.A."/>
            <person name="Putnam N.H."/>
            <person name="Rokhsar D.S."/>
        </authorList>
    </citation>
    <scope>NUCLEOTIDE SEQUENCE</scope>
    <source>
        <strain evidence="13 15">I ESC-2004</strain>
    </source>
</reference>
<reference evidence="14" key="3">
    <citation type="submission" date="2015-06" db="UniProtKB">
        <authorList>
            <consortium name="EnsemblMetazoa"/>
        </authorList>
    </citation>
    <scope>IDENTIFICATION</scope>
</reference>
<dbReference type="OMA" id="FARNTFW"/>
<feature type="transmembrane region" description="Helical" evidence="12">
    <location>
        <begin position="153"/>
        <end position="175"/>
    </location>
</feature>
<evidence type="ECO:0000256" key="7">
    <source>
        <dbReference type="ARBA" id="ARBA00023053"/>
    </source>
</evidence>
<evidence type="ECO:0000256" key="9">
    <source>
        <dbReference type="ARBA" id="ARBA00023136"/>
    </source>
</evidence>
<feature type="transmembrane region" description="Helical" evidence="12">
    <location>
        <begin position="50"/>
        <end position="69"/>
    </location>
</feature>
<dbReference type="GO" id="GO:0006814">
    <property type="term" value="P:sodium ion transport"/>
    <property type="evidence" value="ECO:0007669"/>
    <property type="project" value="UniProtKB-KW"/>
</dbReference>
<dbReference type="GO" id="GO:0005886">
    <property type="term" value="C:plasma membrane"/>
    <property type="evidence" value="ECO:0007669"/>
    <property type="project" value="UniProtKB-SubCell"/>
</dbReference>
<evidence type="ECO:0000256" key="12">
    <source>
        <dbReference type="SAM" id="Phobius"/>
    </source>
</evidence>
<evidence type="ECO:0000313" key="15">
    <source>
        <dbReference type="Proteomes" id="UP000014760"/>
    </source>
</evidence>
<feature type="transmembrane region" description="Helical" evidence="12">
    <location>
        <begin position="187"/>
        <end position="214"/>
    </location>
</feature>
<evidence type="ECO:0000256" key="1">
    <source>
        <dbReference type="ARBA" id="ARBA00004651"/>
    </source>
</evidence>
<keyword evidence="9 12" id="KW-0472">Membrane</keyword>
<feature type="transmembrane region" description="Helical" evidence="12">
    <location>
        <begin position="81"/>
        <end position="100"/>
    </location>
</feature>
<dbReference type="PROSITE" id="PS50283">
    <property type="entry name" value="NA_SOLUT_SYMP_3"/>
    <property type="match status" value="1"/>
</dbReference>
<dbReference type="Pfam" id="PF00474">
    <property type="entry name" value="SSF"/>
    <property type="match status" value="1"/>
</dbReference>
<evidence type="ECO:0000256" key="10">
    <source>
        <dbReference type="ARBA" id="ARBA00023201"/>
    </source>
</evidence>
<feature type="transmembrane region" description="Helical" evidence="12">
    <location>
        <begin position="443"/>
        <end position="464"/>
    </location>
</feature>
<protein>
    <recommendedName>
        <fullName evidence="16">Sodium-dependent multivitamin transporter</fullName>
    </recommendedName>
</protein>
<evidence type="ECO:0000256" key="11">
    <source>
        <dbReference type="RuleBase" id="RU362091"/>
    </source>
</evidence>
<proteinExistence type="inferred from homology"/>
<feature type="transmembrane region" description="Helical" evidence="12">
    <location>
        <begin position="239"/>
        <end position="256"/>
    </location>
</feature>